<accession>A0A9D3X3Y7</accession>
<keyword evidence="3" id="KW-1185">Reference proteome</keyword>
<evidence type="ECO:0000313" key="3">
    <source>
        <dbReference type="Proteomes" id="UP000827986"/>
    </source>
</evidence>
<proteinExistence type="predicted"/>
<dbReference type="AlphaFoldDB" id="A0A9D3X3Y7"/>
<protein>
    <submittedName>
        <fullName evidence="2">Uncharacterized protein</fullName>
    </submittedName>
</protein>
<evidence type="ECO:0000313" key="2">
    <source>
        <dbReference type="EMBL" id="KAH1172463.1"/>
    </source>
</evidence>
<feature type="region of interest" description="Disordered" evidence="1">
    <location>
        <begin position="24"/>
        <end position="73"/>
    </location>
</feature>
<name>A0A9D3X3Y7_9SAUR</name>
<evidence type="ECO:0000256" key="1">
    <source>
        <dbReference type="SAM" id="MobiDB-lite"/>
    </source>
</evidence>
<reference evidence="2" key="1">
    <citation type="submission" date="2021-09" db="EMBL/GenBank/DDBJ databases">
        <title>The genome of Mauremys mutica provides insights into the evolution of semi-aquatic lifestyle.</title>
        <authorList>
            <person name="Gong S."/>
            <person name="Gao Y."/>
        </authorList>
    </citation>
    <scope>NUCLEOTIDE SEQUENCE</scope>
    <source>
        <strain evidence="2">MM-2020</strain>
        <tissue evidence="2">Muscle</tissue>
    </source>
</reference>
<feature type="compositionally biased region" description="Polar residues" evidence="1">
    <location>
        <begin position="56"/>
        <end position="72"/>
    </location>
</feature>
<dbReference type="EMBL" id="JAHDVG010000483">
    <property type="protein sequence ID" value="KAH1172463.1"/>
    <property type="molecule type" value="Genomic_DNA"/>
</dbReference>
<comment type="caution">
    <text evidence="2">The sequence shown here is derived from an EMBL/GenBank/DDBJ whole genome shotgun (WGS) entry which is preliminary data.</text>
</comment>
<gene>
    <name evidence="2" type="ORF">KIL84_008081</name>
</gene>
<dbReference type="Proteomes" id="UP000827986">
    <property type="component" value="Unassembled WGS sequence"/>
</dbReference>
<organism evidence="2 3">
    <name type="scientific">Mauremys mutica</name>
    <name type="common">yellowpond turtle</name>
    <dbReference type="NCBI Taxonomy" id="74926"/>
    <lineage>
        <taxon>Eukaryota</taxon>
        <taxon>Metazoa</taxon>
        <taxon>Chordata</taxon>
        <taxon>Craniata</taxon>
        <taxon>Vertebrata</taxon>
        <taxon>Euteleostomi</taxon>
        <taxon>Archelosauria</taxon>
        <taxon>Testudinata</taxon>
        <taxon>Testudines</taxon>
        <taxon>Cryptodira</taxon>
        <taxon>Durocryptodira</taxon>
        <taxon>Testudinoidea</taxon>
        <taxon>Geoemydidae</taxon>
        <taxon>Geoemydinae</taxon>
        <taxon>Mauremys</taxon>
    </lineage>
</organism>
<sequence>MPASAPFPRKDEELAANDPLHCNQREVPQQHNELDSSDLIQQAGQYESDGLPASCSRPTTIRSTTEQQQQVPLSCKQRGQRFVVNSLPGRKTFSSKETIYLE</sequence>